<feature type="compositionally biased region" description="Basic residues" evidence="1">
    <location>
        <begin position="183"/>
        <end position="196"/>
    </location>
</feature>
<reference evidence="2 3" key="1">
    <citation type="submission" date="2016-07" db="EMBL/GenBank/DDBJ databases">
        <title>Multiple horizontal gene transfer events from other fungi enriched the ability of initially mycotrophic Trichoderma (Ascomycota) to feed on dead plant biomass.</title>
        <authorList>
            <consortium name="DOE Joint Genome Institute"/>
            <person name="Aerts A."/>
            <person name="Atanasova L."/>
            <person name="Chenthamara K."/>
            <person name="Zhang J."/>
            <person name="Grujic M."/>
            <person name="Henrissat B."/>
            <person name="Kuo A."/>
            <person name="Salamov A."/>
            <person name="Lipzen A."/>
            <person name="Labutti K."/>
            <person name="Barry K."/>
            <person name="Miao Y."/>
            <person name="Rahimi M.J."/>
            <person name="Shen Q."/>
            <person name="Grigoriev I.V."/>
            <person name="Kubicek C.P."/>
            <person name="Druzhinina I.S."/>
        </authorList>
    </citation>
    <scope>NUCLEOTIDE SEQUENCE [LARGE SCALE GENOMIC DNA]</scope>
    <source>
        <strain evidence="2 3">CBS 226.95</strain>
    </source>
</reference>
<evidence type="ECO:0000256" key="1">
    <source>
        <dbReference type="SAM" id="MobiDB-lite"/>
    </source>
</evidence>
<feature type="region of interest" description="Disordered" evidence="1">
    <location>
        <begin position="153"/>
        <end position="212"/>
    </location>
</feature>
<organism evidence="2 3">
    <name type="scientific">Trichoderma harzianum CBS 226.95</name>
    <dbReference type="NCBI Taxonomy" id="983964"/>
    <lineage>
        <taxon>Eukaryota</taxon>
        <taxon>Fungi</taxon>
        <taxon>Dikarya</taxon>
        <taxon>Ascomycota</taxon>
        <taxon>Pezizomycotina</taxon>
        <taxon>Sordariomycetes</taxon>
        <taxon>Hypocreomycetidae</taxon>
        <taxon>Hypocreales</taxon>
        <taxon>Hypocreaceae</taxon>
        <taxon>Trichoderma</taxon>
    </lineage>
</organism>
<gene>
    <name evidence="2" type="ORF">M431DRAFT_486621</name>
</gene>
<dbReference type="GeneID" id="36624976"/>
<feature type="compositionally biased region" description="Polar residues" evidence="1">
    <location>
        <begin position="201"/>
        <end position="212"/>
    </location>
</feature>
<feature type="compositionally biased region" description="Pro residues" evidence="1">
    <location>
        <begin position="8"/>
        <end position="19"/>
    </location>
</feature>
<proteinExistence type="predicted"/>
<evidence type="ECO:0000313" key="2">
    <source>
        <dbReference type="EMBL" id="PTB49623.1"/>
    </source>
</evidence>
<dbReference type="AlphaFoldDB" id="A0A2T3ZY16"/>
<protein>
    <submittedName>
        <fullName evidence="2">Uncharacterized protein</fullName>
    </submittedName>
</protein>
<dbReference type="STRING" id="983964.A0A2T3ZY16"/>
<accession>A0A2T3ZY16</accession>
<dbReference type="Proteomes" id="UP000241690">
    <property type="component" value="Unassembled WGS sequence"/>
</dbReference>
<sequence>MENAASSPPTPVEQPSSPPKEPRPWRWKCHECNCRHRLSCTRRCLNCGHTLCFAYEGDSKKTPGCTVSFDYSHWIKYIRWRRRMQEQRAFNTEDQANPPAEQTEDSEADEPQNTVKKLNLRTMLRNGTYSCFDHCIFPGYCVRKLRGMEQEQASAWAPPTRSSARIKLKVPNLGKKDKLSKTMPRRHRPRRRHSFQKKPSPLSQVWQLESDS</sequence>
<feature type="region of interest" description="Disordered" evidence="1">
    <location>
        <begin position="90"/>
        <end position="114"/>
    </location>
</feature>
<dbReference type="EMBL" id="KZ679691">
    <property type="protein sequence ID" value="PTB49623.1"/>
    <property type="molecule type" value="Genomic_DNA"/>
</dbReference>
<dbReference type="RefSeq" id="XP_024769300.1">
    <property type="nucleotide sequence ID" value="XM_024916407.1"/>
</dbReference>
<evidence type="ECO:0000313" key="3">
    <source>
        <dbReference type="Proteomes" id="UP000241690"/>
    </source>
</evidence>
<name>A0A2T3ZY16_TRIHA</name>
<feature type="region of interest" description="Disordered" evidence="1">
    <location>
        <begin position="1"/>
        <end position="23"/>
    </location>
</feature>
<keyword evidence="3" id="KW-1185">Reference proteome</keyword>